<dbReference type="AlphaFoldDB" id="A0A836CLH1"/>
<reference evidence="2" key="1">
    <citation type="submission" date="2021-02" db="EMBL/GenBank/DDBJ databases">
        <title>First Annotated Genome of the Yellow-green Alga Tribonema minus.</title>
        <authorList>
            <person name="Mahan K.M."/>
        </authorList>
    </citation>
    <scope>NUCLEOTIDE SEQUENCE</scope>
    <source>
        <strain evidence="2">UTEX B ZZ1240</strain>
    </source>
</reference>
<gene>
    <name evidence="2" type="ORF">JKP88DRAFT_275472</name>
</gene>
<comment type="caution">
    <text evidence="2">The sequence shown here is derived from an EMBL/GenBank/DDBJ whole genome shotgun (WGS) entry which is preliminary data.</text>
</comment>
<organism evidence="2 3">
    <name type="scientific">Tribonema minus</name>
    <dbReference type="NCBI Taxonomy" id="303371"/>
    <lineage>
        <taxon>Eukaryota</taxon>
        <taxon>Sar</taxon>
        <taxon>Stramenopiles</taxon>
        <taxon>Ochrophyta</taxon>
        <taxon>PX clade</taxon>
        <taxon>Xanthophyceae</taxon>
        <taxon>Tribonematales</taxon>
        <taxon>Tribonemataceae</taxon>
        <taxon>Tribonema</taxon>
    </lineage>
</organism>
<keyword evidence="3" id="KW-1185">Reference proteome</keyword>
<name>A0A836CLH1_9STRA</name>
<feature type="compositionally biased region" description="Polar residues" evidence="1">
    <location>
        <begin position="118"/>
        <end position="141"/>
    </location>
</feature>
<feature type="region of interest" description="Disordered" evidence="1">
    <location>
        <begin position="92"/>
        <end position="160"/>
    </location>
</feature>
<sequence length="411" mass="44873">MPGKTWGEDLQLYAAAKSQLPWNPESVPPVTYVNTYDVSRKARELDPVLGKYRDADKEAAQARKEIAKCQQLLQAGMTKQAKTQQQFDILTNASLSRAPAQQTHDDYRRQRKEPDSRTPYNIISNTEKAPGSRSAQQQSRRPNNDRTENQRAKPSRAHAIQRDFNVLSNCYVANHSARTRSEQEAALTAAKAAYARTHDFNALEGRYYDANKESAYQAAVSSLKPAQGLAQARRLPRSVVYSEGQLYDIISKKPKDPVRESEMDSVPDPGLSKRAAGRAFLERSLERRRAKEAAATAAALNRVSYKREVEASGKGFDPLTNEGYAGRCARALPRGRNRTPRKAFETLHAEAAEMKPSGAAVGGTGSGDRRRGHGGHGDSGGGGVAGDTAAATSRSAHGKIVEGGWGVVEVR</sequence>
<feature type="compositionally biased region" description="Basic and acidic residues" evidence="1">
    <location>
        <begin position="142"/>
        <end position="151"/>
    </location>
</feature>
<feature type="compositionally biased region" description="Polar residues" evidence="1">
    <location>
        <begin position="92"/>
        <end position="102"/>
    </location>
</feature>
<feature type="compositionally biased region" description="Gly residues" evidence="1">
    <location>
        <begin position="401"/>
        <end position="411"/>
    </location>
</feature>
<proteinExistence type="predicted"/>
<accession>A0A836CLH1</accession>
<evidence type="ECO:0000313" key="3">
    <source>
        <dbReference type="Proteomes" id="UP000664859"/>
    </source>
</evidence>
<protein>
    <submittedName>
        <fullName evidence="2">Uncharacterized protein</fullName>
    </submittedName>
</protein>
<feature type="region of interest" description="Disordered" evidence="1">
    <location>
        <begin position="349"/>
        <end position="411"/>
    </location>
</feature>
<evidence type="ECO:0000256" key="1">
    <source>
        <dbReference type="SAM" id="MobiDB-lite"/>
    </source>
</evidence>
<dbReference type="EMBL" id="JAFCMP010000046">
    <property type="protein sequence ID" value="KAG5189774.1"/>
    <property type="molecule type" value="Genomic_DNA"/>
</dbReference>
<feature type="compositionally biased region" description="Basic and acidic residues" evidence="1">
    <location>
        <begin position="103"/>
        <end position="116"/>
    </location>
</feature>
<evidence type="ECO:0000313" key="2">
    <source>
        <dbReference type="EMBL" id="KAG5189774.1"/>
    </source>
</evidence>
<dbReference type="OrthoDB" id="60284at2759"/>
<dbReference type="Proteomes" id="UP000664859">
    <property type="component" value="Unassembled WGS sequence"/>
</dbReference>